<keyword evidence="10" id="KW-1185">Reference proteome</keyword>
<sequence length="298" mass="32963">MEGVVSKSSEQGQVLSLGNACELKNYEDLVKPQEADIVNAFSHLVVIKLSGGLRTSMDRHGSKSLLPVKEDQTFLDLALQQLDALNTTYDLNIPLSAETGLPLADSLQMRHDNCHAWFPLGHGDVCRSFQESSLLDKFYNEGKTWLFISNIYNPGASPDPNEHQYHHHYYHHHILHLAVHPRARTRRGGPFAHLGNRHSDGWTVGRSVGRPGMGARSAALTSFATSAITAAATTTTTRGSDALCVYMFTPSPTLTFSRPVKRLPQPEVLLRKRSIASQVRVCVHIRSTSQSLSRSPDF</sequence>
<dbReference type="Pfam" id="PF01704">
    <property type="entry name" value="UDPGP"/>
    <property type="match status" value="2"/>
</dbReference>
<accession>A0ABR4QHM3</accession>
<dbReference type="PANTHER" id="PTHR43511">
    <property type="match status" value="1"/>
</dbReference>
<keyword evidence="5" id="KW-0808">Transferase</keyword>
<organism evidence="9 10">
    <name type="scientific">Taenia crassiceps</name>
    <dbReference type="NCBI Taxonomy" id="6207"/>
    <lineage>
        <taxon>Eukaryota</taxon>
        <taxon>Metazoa</taxon>
        <taxon>Spiralia</taxon>
        <taxon>Lophotrochozoa</taxon>
        <taxon>Platyhelminthes</taxon>
        <taxon>Cestoda</taxon>
        <taxon>Eucestoda</taxon>
        <taxon>Cyclophyllidea</taxon>
        <taxon>Taeniidae</taxon>
        <taxon>Taenia</taxon>
    </lineage>
</organism>
<keyword evidence="6 9" id="KW-0548">Nucleotidyltransferase</keyword>
<dbReference type="Proteomes" id="UP001651158">
    <property type="component" value="Unassembled WGS sequence"/>
</dbReference>
<comment type="similarity">
    <text evidence="1">Belongs to the UDPGP type 1 family.</text>
</comment>
<protein>
    <recommendedName>
        <fullName evidence="4">UTP--glucose-1-phosphate uridylyltransferase</fullName>
        <ecNumber evidence="3">2.7.7.9</ecNumber>
    </recommendedName>
</protein>
<comment type="function">
    <text evidence="7">UTP--glucose-1-phosphate uridylyltransferase catalyzing the conversion of glucose-1-phosphate into UDP-glucose, a crucial precursor for the production of glycogen.</text>
</comment>
<evidence type="ECO:0000256" key="6">
    <source>
        <dbReference type="ARBA" id="ARBA00022695"/>
    </source>
</evidence>
<evidence type="ECO:0000313" key="9">
    <source>
        <dbReference type="EMBL" id="KAL5109278.1"/>
    </source>
</evidence>
<evidence type="ECO:0000313" key="10">
    <source>
        <dbReference type="Proteomes" id="UP001651158"/>
    </source>
</evidence>
<comment type="catalytic activity">
    <reaction evidence="8">
        <text>alpha-D-glucose 1-phosphate + UTP + H(+) = UDP-alpha-D-glucose + diphosphate</text>
        <dbReference type="Rhea" id="RHEA:19889"/>
        <dbReference type="ChEBI" id="CHEBI:15378"/>
        <dbReference type="ChEBI" id="CHEBI:33019"/>
        <dbReference type="ChEBI" id="CHEBI:46398"/>
        <dbReference type="ChEBI" id="CHEBI:58601"/>
        <dbReference type="ChEBI" id="CHEBI:58885"/>
        <dbReference type="EC" id="2.7.7.9"/>
    </reaction>
    <physiologicalReaction direction="left-to-right" evidence="8">
        <dbReference type="Rhea" id="RHEA:19890"/>
    </physiologicalReaction>
</comment>
<evidence type="ECO:0000256" key="1">
    <source>
        <dbReference type="ARBA" id="ARBA00010401"/>
    </source>
</evidence>
<reference evidence="9 10" key="1">
    <citation type="journal article" date="2022" name="Front. Cell. Infect. Microbiol.">
        <title>The Genomes of Two Strains of Taenia crassiceps the Animal Model for the Study of Human Cysticercosis.</title>
        <authorList>
            <person name="Bobes R.J."/>
            <person name="Estrada K."/>
            <person name="Rios-Valencia D.G."/>
            <person name="Calderon-Gallegos A."/>
            <person name="de la Torre P."/>
            <person name="Carrero J.C."/>
            <person name="Sanchez-Flores A."/>
            <person name="Laclette J.P."/>
        </authorList>
    </citation>
    <scope>NUCLEOTIDE SEQUENCE [LARGE SCALE GENOMIC DNA]</scope>
    <source>
        <strain evidence="9">WFUcys</strain>
    </source>
</reference>
<dbReference type="Gene3D" id="3.90.550.10">
    <property type="entry name" value="Spore Coat Polysaccharide Biosynthesis Protein SpsA, Chain A"/>
    <property type="match status" value="2"/>
</dbReference>
<dbReference type="InterPro" id="IPR029044">
    <property type="entry name" value="Nucleotide-diphossugar_trans"/>
</dbReference>
<dbReference type="SUPFAM" id="SSF53448">
    <property type="entry name" value="Nucleotide-diphospho-sugar transferases"/>
    <property type="match status" value="1"/>
</dbReference>
<dbReference type="InterPro" id="IPR002618">
    <property type="entry name" value="UDPGP_fam"/>
</dbReference>
<evidence type="ECO:0000256" key="5">
    <source>
        <dbReference type="ARBA" id="ARBA00022679"/>
    </source>
</evidence>
<dbReference type="EC" id="2.7.7.9" evidence="3"/>
<comment type="caution">
    <text evidence="9">The sequence shown here is derived from an EMBL/GenBank/DDBJ whole genome shotgun (WGS) entry which is preliminary data.</text>
</comment>
<evidence type="ECO:0000256" key="3">
    <source>
        <dbReference type="ARBA" id="ARBA00012415"/>
    </source>
</evidence>
<evidence type="ECO:0000256" key="2">
    <source>
        <dbReference type="ARBA" id="ARBA00011823"/>
    </source>
</evidence>
<dbReference type="GO" id="GO:0016779">
    <property type="term" value="F:nucleotidyltransferase activity"/>
    <property type="evidence" value="ECO:0007669"/>
    <property type="project" value="UniProtKB-KW"/>
</dbReference>
<dbReference type="EMBL" id="JAKROA010000003">
    <property type="protein sequence ID" value="KAL5109278.1"/>
    <property type="molecule type" value="Genomic_DNA"/>
</dbReference>
<comment type="subunit">
    <text evidence="2">Homooctamer.</text>
</comment>
<proteinExistence type="inferred from homology"/>
<gene>
    <name evidence="9" type="ORF">TcWFU_008008</name>
</gene>
<dbReference type="InterPro" id="IPR016267">
    <property type="entry name" value="UDPGP_trans"/>
</dbReference>
<evidence type="ECO:0000256" key="8">
    <source>
        <dbReference type="ARBA" id="ARBA00047432"/>
    </source>
</evidence>
<evidence type="ECO:0000256" key="4">
    <source>
        <dbReference type="ARBA" id="ARBA00019048"/>
    </source>
</evidence>
<evidence type="ECO:0000256" key="7">
    <source>
        <dbReference type="ARBA" id="ARBA00023579"/>
    </source>
</evidence>
<name>A0ABR4QHM3_9CEST</name>